<organism evidence="2">
    <name type="scientific">Timema monikensis</name>
    <dbReference type="NCBI Taxonomy" id="170555"/>
    <lineage>
        <taxon>Eukaryota</taxon>
        <taxon>Metazoa</taxon>
        <taxon>Ecdysozoa</taxon>
        <taxon>Arthropoda</taxon>
        <taxon>Hexapoda</taxon>
        <taxon>Insecta</taxon>
        <taxon>Pterygota</taxon>
        <taxon>Neoptera</taxon>
        <taxon>Polyneoptera</taxon>
        <taxon>Phasmatodea</taxon>
        <taxon>Timematodea</taxon>
        <taxon>Timematoidea</taxon>
        <taxon>Timematidae</taxon>
        <taxon>Timema</taxon>
    </lineage>
</organism>
<gene>
    <name evidence="2" type="ORF">TMSB3V08_LOCUS12110</name>
</gene>
<proteinExistence type="predicted"/>
<evidence type="ECO:0000256" key="1">
    <source>
        <dbReference type="SAM" id="MobiDB-lite"/>
    </source>
</evidence>
<sequence>MYSPFANEALVMYSQQKCSVRQHTQYCLHQLFSQTQHTQYCLHQVFSQTTHPTLFSPGVQSDNTPSPISTRFSSDNTPSTVSTRCSVRQHTQHCFHQVFSKTQHTQPCFHQVFSQTTHPALFPPGVQSDNTPSLVSTRCSVRQHTQHCLHVFSKTQHTQPCFHQVFSQTTHPALFPPGVQSDNTPSTVSMCSVRQHTQHCFHQVFSQTTHPALFPPGVQSDNTLNIVSTRCSVRHNTPSTVSMCSVRQHTQHCLHVFSQTTHPALSPPGDQSDNTPSIVSTRCSVRHTQHCIHQVFSPDGSYIDWLCWPTDDSRADGNGRDRTTKDDVTARGAELIEESNHVNTIVSGREEGIVDIIRAYIPPPPPTASPGCEEECKHRPVNQGNKSYLGTHYSPITPKYKDPGPPRQQELSGKSFKENRSLQESRSLPSNGSQEIKSLPSNGSQEIKSLPSNGSQEIKSLPCQGLQEKRK</sequence>
<name>A0A7R9EK07_9NEOP</name>
<accession>A0A7R9EK07</accession>
<feature type="region of interest" description="Disordered" evidence="1">
    <location>
        <begin position="365"/>
        <end position="471"/>
    </location>
</feature>
<dbReference type="AlphaFoldDB" id="A0A7R9EK07"/>
<dbReference type="EMBL" id="OB800297">
    <property type="protein sequence ID" value="CAD7435464.1"/>
    <property type="molecule type" value="Genomic_DNA"/>
</dbReference>
<feature type="compositionally biased region" description="Polar residues" evidence="1">
    <location>
        <begin position="424"/>
        <end position="458"/>
    </location>
</feature>
<reference evidence="2" key="1">
    <citation type="submission" date="2020-11" db="EMBL/GenBank/DDBJ databases">
        <authorList>
            <person name="Tran Van P."/>
        </authorList>
    </citation>
    <scope>NUCLEOTIDE SEQUENCE</scope>
</reference>
<protein>
    <submittedName>
        <fullName evidence="2">Uncharacterized protein</fullName>
    </submittedName>
</protein>
<evidence type="ECO:0000313" key="2">
    <source>
        <dbReference type="EMBL" id="CAD7435464.1"/>
    </source>
</evidence>